<keyword evidence="3" id="KW-0966">Cell projection</keyword>
<feature type="compositionally biased region" description="Polar residues" evidence="1">
    <location>
        <begin position="9"/>
        <end position="18"/>
    </location>
</feature>
<keyword evidence="4" id="KW-1185">Reference proteome</keyword>
<feature type="domain" description="Flagellar protein FlgJ N-terminal" evidence="2">
    <location>
        <begin position="46"/>
        <end position="94"/>
    </location>
</feature>
<evidence type="ECO:0000259" key="2">
    <source>
        <dbReference type="Pfam" id="PF10135"/>
    </source>
</evidence>
<protein>
    <submittedName>
        <fullName evidence="3">Flagellar protein FlgJ</fullName>
    </submittedName>
</protein>
<evidence type="ECO:0000256" key="1">
    <source>
        <dbReference type="SAM" id="MobiDB-lite"/>
    </source>
</evidence>
<keyword evidence="3" id="KW-0282">Flagellum</keyword>
<gene>
    <name evidence="3" type="ORF">SAMN02745220_03633</name>
</gene>
<name>A0A1M7YDP1_9BACT</name>
<organism evidence="3 4">
    <name type="scientific">Desulfopila aestuarii DSM 18488</name>
    <dbReference type="NCBI Taxonomy" id="1121416"/>
    <lineage>
        <taxon>Bacteria</taxon>
        <taxon>Pseudomonadati</taxon>
        <taxon>Thermodesulfobacteriota</taxon>
        <taxon>Desulfobulbia</taxon>
        <taxon>Desulfobulbales</taxon>
        <taxon>Desulfocapsaceae</taxon>
        <taxon>Desulfopila</taxon>
    </lineage>
</organism>
<keyword evidence="3" id="KW-0969">Cilium</keyword>
<dbReference type="InterPro" id="IPR019301">
    <property type="entry name" value="Flagellar_prot_FlgJ_N"/>
</dbReference>
<sequence>MKIDPRTVLSHSLSPSTPQEKKAKDLERLRETCQEFESILVMEMYKSMRKAVPEGGLFEKSIAKDTYQEMFDMEVARQTASGSGIGIAEAMYRQMADQIENKKYE</sequence>
<proteinExistence type="predicted"/>
<dbReference type="Proteomes" id="UP000184603">
    <property type="component" value="Unassembled WGS sequence"/>
</dbReference>
<dbReference type="PRINTS" id="PR01002">
    <property type="entry name" value="FLGFLGJ"/>
</dbReference>
<dbReference type="AlphaFoldDB" id="A0A1M7YDP1"/>
<dbReference type="OrthoDB" id="9796740at2"/>
<evidence type="ECO:0000313" key="4">
    <source>
        <dbReference type="Proteomes" id="UP000184603"/>
    </source>
</evidence>
<evidence type="ECO:0000313" key="3">
    <source>
        <dbReference type="EMBL" id="SHO50757.1"/>
    </source>
</evidence>
<accession>A0A1M7YDP1</accession>
<dbReference type="RefSeq" id="WP_073615084.1">
    <property type="nucleotide sequence ID" value="NZ_FRFE01000020.1"/>
</dbReference>
<dbReference type="STRING" id="1121416.SAMN02745220_03633"/>
<dbReference type="EMBL" id="FRFE01000020">
    <property type="protein sequence ID" value="SHO50757.1"/>
    <property type="molecule type" value="Genomic_DNA"/>
</dbReference>
<dbReference type="Pfam" id="PF10135">
    <property type="entry name" value="Rod-binding"/>
    <property type="match status" value="1"/>
</dbReference>
<feature type="region of interest" description="Disordered" evidence="1">
    <location>
        <begin position="1"/>
        <end position="27"/>
    </location>
</feature>
<reference evidence="3 4" key="1">
    <citation type="submission" date="2016-12" db="EMBL/GenBank/DDBJ databases">
        <authorList>
            <person name="Song W.-J."/>
            <person name="Kurnit D.M."/>
        </authorList>
    </citation>
    <scope>NUCLEOTIDE SEQUENCE [LARGE SCALE GENOMIC DNA]</scope>
    <source>
        <strain evidence="3 4">DSM 18488</strain>
    </source>
</reference>